<keyword evidence="2" id="KW-1185">Reference proteome</keyword>
<evidence type="ECO:0000313" key="1">
    <source>
        <dbReference type="EMBL" id="KAK7543732.1"/>
    </source>
</evidence>
<dbReference type="Proteomes" id="UP001365128">
    <property type="component" value="Unassembled WGS sequence"/>
</dbReference>
<protein>
    <submittedName>
        <fullName evidence="1">Uncharacterized protein</fullName>
    </submittedName>
</protein>
<accession>A0ABR1M7B0</accession>
<reference evidence="1 2" key="1">
    <citation type="submission" date="2024-04" db="EMBL/GenBank/DDBJ databases">
        <title>Phyllosticta paracitricarpa is synonymous to the EU quarantine fungus P. citricarpa based on phylogenomic analyses.</title>
        <authorList>
            <consortium name="Lawrence Berkeley National Laboratory"/>
            <person name="Van Ingen-Buijs V.A."/>
            <person name="Van Westerhoven A.C."/>
            <person name="Haridas S."/>
            <person name="Skiadas P."/>
            <person name="Martin F."/>
            <person name="Groenewald J.Z."/>
            <person name="Crous P.W."/>
            <person name="Seidl M.F."/>
        </authorList>
    </citation>
    <scope>NUCLEOTIDE SEQUENCE [LARGE SCALE GENOMIC DNA]</scope>
    <source>
        <strain evidence="1 2">CBS 122670</strain>
    </source>
</reference>
<organism evidence="1 2">
    <name type="scientific">Phyllosticta citricarpa</name>
    <dbReference type="NCBI Taxonomy" id="55181"/>
    <lineage>
        <taxon>Eukaryota</taxon>
        <taxon>Fungi</taxon>
        <taxon>Dikarya</taxon>
        <taxon>Ascomycota</taxon>
        <taxon>Pezizomycotina</taxon>
        <taxon>Dothideomycetes</taxon>
        <taxon>Dothideomycetes incertae sedis</taxon>
        <taxon>Botryosphaeriales</taxon>
        <taxon>Phyllostictaceae</taxon>
        <taxon>Phyllosticta</taxon>
    </lineage>
</organism>
<evidence type="ECO:0000313" key="2">
    <source>
        <dbReference type="Proteomes" id="UP001365128"/>
    </source>
</evidence>
<proteinExistence type="predicted"/>
<comment type="caution">
    <text evidence="1">The sequence shown here is derived from an EMBL/GenBank/DDBJ whole genome shotgun (WGS) entry which is preliminary data.</text>
</comment>
<sequence>MEVVKSLDSHVKGLALPTKGDRGKLSATTKTLKNFPIIGPMVLIEAVEAPIPRKSNLPVLLPRTFQQLPSDPTNYSNESCRNAVANPALLLKIPIIEPKSLNLLRLRHCRAELYSSCTSVLNLGVGFDVVLNIVHFMSVLLVGCVSSDRMLLSKPHWTAVLCLILRFAFLNDHICPGRVRHSSGRESTLFKFIVKTHFKQAHSSFCSFDIPLRRFPLHPSHARGSKSQQKTVPAVSK</sequence>
<gene>
    <name evidence="1" type="ORF">IWX46DRAFT_121109</name>
</gene>
<dbReference type="EMBL" id="JBBPDW010000019">
    <property type="protein sequence ID" value="KAK7543732.1"/>
    <property type="molecule type" value="Genomic_DNA"/>
</dbReference>
<name>A0ABR1M7B0_9PEZI</name>